<keyword evidence="1" id="KW-0418">Kinase</keyword>
<dbReference type="Gene3D" id="3.30.200.20">
    <property type="entry name" value="Phosphorylase Kinase, domain 1"/>
    <property type="match status" value="1"/>
</dbReference>
<comment type="caution">
    <text evidence="1">The sequence shown here is derived from an EMBL/GenBank/DDBJ whole genome shotgun (WGS) entry which is preliminary data.</text>
</comment>
<keyword evidence="1" id="KW-0808">Transferase</keyword>
<dbReference type="InterPro" id="IPR000719">
    <property type="entry name" value="Prot_kinase_dom"/>
</dbReference>
<dbReference type="PROSITE" id="PS50011">
    <property type="entry name" value="PROTEIN_KINASE_DOM"/>
    <property type="match status" value="1"/>
</dbReference>
<accession>A0ABP0P4J4</accession>
<name>A0ABP0P4J4_9DINO</name>
<evidence type="ECO:0000313" key="2">
    <source>
        <dbReference type="Proteomes" id="UP001642464"/>
    </source>
</evidence>
<dbReference type="Pfam" id="PF00069">
    <property type="entry name" value="Pkinase"/>
    <property type="match status" value="1"/>
</dbReference>
<reference evidence="1 2" key="1">
    <citation type="submission" date="2024-02" db="EMBL/GenBank/DDBJ databases">
        <authorList>
            <person name="Chen Y."/>
            <person name="Shah S."/>
            <person name="Dougan E. K."/>
            <person name="Thang M."/>
            <person name="Chan C."/>
        </authorList>
    </citation>
    <scope>NUCLEOTIDE SEQUENCE [LARGE SCALE GENOMIC DNA]</scope>
</reference>
<gene>
    <name evidence="1" type="ORF">SCF082_LOCUS34864</name>
</gene>
<protein>
    <submittedName>
        <fullName evidence="1">Calcium-dependent protein kinase 2 (OsCDPK2) (OsCPK2)</fullName>
    </submittedName>
</protein>
<keyword evidence="2" id="KW-1185">Reference proteome</keyword>
<dbReference type="SUPFAM" id="SSF56112">
    <property type="entry name" value="Protein kinase-like (PK-like)"/>
    <property type="match status" value="1"/>
</dbReference>
<dbReference type="Proteomes" id="UP001642464">
    <property type="component" value="Unassembled WGS sequence"/>
</dbReference>
<evidence type="ECO:0000313" key="1">
    <source>
        <dbReference type="EMBL" id="CAK9069774.1"/>
    </source>
</evidence>
<organism evidence="1 2">
    <name type="scientific">Durusdinium trenchii</name>
    <dbReference type="NCBI Taxonomy" id="1381693"/>
    <lineage>
        <taxon>Eukaryota</taxon>
        <taxon>Sar</taxon>
        <taxon>Alveolata</taxon>
        <taxon>Dinophyceae</taxon>
        <taxon>Suessiales</taxon>
        <taxon>Symbiodiniaceae</taxon>
        <taxon>Durusdinium</taxon>
    </lineage>
</organism>
<sequence length="138" mass="15425">MDWAEPEVGLTLGEGAFGVVSVCKRRATGEEFAVKMVDKVETTVEAIKKEAEMLQAMARQPREQLKCFSRRCFVCIVMDKLDGGDLVEGLQRHLKERGQINCHDVVHVACPGSWVMAGAHFTLLGWTSLVVDVYFCFM</sequence>
<dbReference type="InterPro" id="IPR011009">
    <property type="entry name" value="Kinase-like_dom_sf"/>
</dbReference>
<dbReference type="PROSITE" id="PS00107">
    <property type="entry name" value="PROTEIN_KINASE_ATP"/>
    <property type="match status" value="1"/>
</dbReference>
<proteinExistence type="predicted"/>
<dbReference type="InterPro" id="IPR017441">
    <property type="entry name" value="Protein_kinase_ATP_BS"/>
</dbReference>
<dbReference type="GO" id="GO:0016301">
    <property type="term" value="F:kinase activity"/>
    <property type="evidence" value="ECO:0007669"/>
    <property type="project" value="UniProtKB-KW"/>
</dbReference>
<dbReference type="EMBL" id="CAXAMM010032469">
    <property type="protein sequence ID" value="CAK9069774.1"/>
    <property type="molecule type" value="Genomic_DNA"/>
</dbReference>